<feature type="region of interest" description="Disordered" evidence="1">
    <location>
        <begin position="37"/>
        <end position="64"/>
    </location>
</feature>
<reference evidence="3" key="1">
    <citation type="submission" date="2015-07" db="EMBL/GenBank/DDBJ databases">
        <authorList>
            <person name="Rodrigo-Torres Lidia"/>
            <person name="Arahal R.David."/>
        </authorList>
    </citation>
    <scope>NUCLEOTIDE SEQUENCE [LARGE SCALE GENOMIC DNA]</scope>
    <source>
        <strain evidence="3">CECT 5112</strain>
    </source>
</reference>
<proteinExistence type="predicted"/>
<organism evidence="2 3">
    <name type="scientific">Roseibium alexandrii</name>
    <dbReference type="NCBI Taxonomy" id="388408"/>
    <lineage>
        <taxon>Bacteria</taxon>
        <taxon>Pseudomonadati</taxon>
        <taxon>Pseudomonadota</taxon>
        <taxon>Alphaproteobacteria</taxon>
        <taxon>Hyphomicrobiales</taxon>
        <taxon>Stappiaceae</taxon>
        <taxon>Roseibium</taxon>
    </lineage>
</organism>
<evidence type="ECO:0000313" key="2">
    <source>
        <dbReference type="EMBL" id="CTQ77392.1"/>
    </source>
</evidence>
<sequence length="64" mass="7221">MYPLELLRLLYVPALDQASWILGIAASALQRLRTAKKHRSTTAQCSDEDLQPVNENLQKRKDAA</sequence>
<gene>
    <name evidence="2" type="ORF">LAX5112_04894</name>
</gene>
<protein>
    <submittedName>
        <fullName evidence="2">Uncharacterized protein</fullName>
    </submittedName>
</protein>
<keyword evidence="3" id="KW-1185">Reference proteome</keyword>
<dbReference type="Proteomes" id="UP000053235">
    <property type="component" value="Unassembled WGS sequence"/>
</dbReference>
<evidence type="ECO:0000313" key="3">
    <source>
        <dbReference type="Proteomes" id="UP000053235"/>
    </source>
</evidence>
<evidence type="ECO:0000256" key="1">
    <source>
        <dbReference type="SAM" id="MobiDB-lite"/>
    </source>
</evidence>
<dbReference type="AlphaFoldDB" id="A0A0M7ASG3"/>
<dbReference type="EMBL" id="CXWD01000034">
    <property type="protein sequence ID" value="CTQ77392.1"/>
    <property type="molecule type" value="Genomic_DNA"/>
</dbReference>
<dbReference type="STRING" id="388408.LAX5112_04894"/>
<name>A0A0M7ASG3_9HYPH</name>
<accession>A0A0M7ASG3</accession>